<protein>
    <recommendedName>
        <fullName evidence="4">Protein YIPF3</fullName>
    </recommendedName>
    <alternativeName>
        <fullName evidence="14">YIP1 family member 3</fullName>
    </alternativeName>
</protein>
<evidence type="ECO:0000256" key="16">
    <source>
        <dbReference type="SAM" id="Phobius"/>
    </source>
</evidence>
<feature type="compositionally biased region" description="Low complexity" evidence="15">
    <location>
        <begin position="27"/>
        <end position="39"/>
    </location>
</feature>
<dbReference type="OrthoDB" id="10256463at2759"/>
<dbReference type="GO" id="GO:0005794">
    <property type="term" value="C:Golgi apparatus"/>
    <property type="evidence" value="ECO:0007669"/>
    <property type="project" value="UniProtKB-SubCell"/>
</dbReference>
<keyword evidence="10" id="KW-0333">Golgi apparatus</keyword>
<keyword evidence="11 16" id="KW-0472">Membrane</keyword>
<keyword evidence="5" id="KW-1003">Cell membrane</keyword>
<evidence type="ECO:0000256" key="5">
    <source>
        <dbReference type="ARBA" id="ARBA00022475"/>
    </source>
</evidence>
<dbReference type="GO" id="GO:0005886">
    <property type="term" value="C:plasma membrane"/>
    <property type="evidence" value="ECO:0007669"/>
    <property type="project" value="UniProtKB-SubCell"/>
</dbReference>
<evidence type="ECO:0000256" key="9">
    <source>
        <dbReference type="ARBA" id="ARBA00022989"/>
    </source>
</evidence>
<comment type="caution">
    <text evidence="17">The sequence shown here is derived from an EMBL/GenBank/DDBJ whole genome shotgun (WGS) entry which is preliminary data.</text>
</comment>
<evidence type="ECO:0000256" key="4">
    <source>
        <dbReference type="ARBA" id="ARBA00015622"/>
    </source>
</evidence>
<dbReference type="GO" id="GO:0030154">
    <property type="term" value="P:cell differentiation"/>
    <property type="evidence" value="ECO:0007669"/>
    <property type="project" value="UniProtKB-KW"/>
</dbReference>
<reference evidence="17" key="1">
    <citation type="submission" date="2020-04" db="EMBL/GenBank/DDBJ databases">
        <authorList>
            <person name="Alioto T."/>
            <person name="Alioto T."/>
            <person name="Gomez Garrido J."/>
        </authorList>
    </citation>
    <scope>NUCLEOTIDE SEQUENCE</scope>
    <source>
        <strain evidence="17">A484AB</strain>
    </source>
</reference>
<evidence type="ECO:0000256" key="12">
    <source>
        <dbReference type="ARBA" id="ARBA00023180"/>
    </source>
</evidence>
<proteinExistence type="predicted"/>
<evidence type="ECO:0000313" key="18">
    <source>
        <dbReference type="Proteomes" id="UP001152795"/>
    </source>
</evidence>
<dbReference type="PANTHER" id="PTHR15627:SF14">
    <property type="entry name" value="PROTEIN YIPF3"/>
    <property type="match status" value="1"/>
</dbReference>
<feature type="region of interest" description="Disordered" evidence="15">
    <location>
        <begin position="1"/>
        <end position="40"/>
    </location>
</feature>
<name>A0A6S7IYZ3_PARCT</name>
<dbReference type="AlphaFoldDB" id="A0A6S7IYZ3"/>
<evidence type="ECO:0000256" key="11">
    <source>
        <dbReference type="ARBA" id="ARBA00023136"/>
    </source>
</evidence>
<evidence type="ECO:0000256" key="14">
    <source>
        <dbReference type="ARBA" id="ARBA00032951"/>
    </source>
</evidence>
<evidence type="ECO:0000256" key="2">
    <source>
        <dbReference type="ARBA" id="ARBA00004496"/>
    </source>
</evidence>
<sequence>MSASEPPSPSSNGFDEWQSIDERNGSDKSSNSGSQNSSSWYLVQDSSSVVDMAETDELQSETIIDIESSDDQARPHSAMSENEFINRMREHMAEEVGGYVWNASKQTAKRAFDLYANIDILRPYFHVEPHEVRERLITSMMPQVPKQTSPVTVNGELYGPLMLVLTLIAILLFSMKSSGHTVQEGTLIGTAFVVCFGYWLGASCIFKLVAHVCNTHLTTLQIFSLTVRRMLG</sequence>
<keyword evidence="6" id="KW-0963">Cytoplasm</keyword>
<keyword evidence="7 16" id="KW-0812">Transmembrane</keyword>
<accession>A0A6S7IYZ3</accession>
<dbReference type="InterPro" id="IPR051521">
    <property type="entry name" value="tRNA_Mod/Golgi_Maint"/>
</dbReference>
<gene>
    <name evidence="17" type="ORF">PACLA_8A015256</name>
</gene>
<feature type="transmembrane region" description="Helical" evidence="16">
    <location>
        <begin position="187"/>
        <end position="210"/>
    </location>
</feature>
<dbReference type="PANTHER" id="PTHR15627">
    <property type="entry name" value="NATURAL KILLER CELL-SPECIFIC ANTIGEN KLIP1"/>
    <property type="match status" value="1"/>
</dbReference>
<feature type="compositionally biased region" description="Polar residues" evidence="15">
    <location>
        <begin position="1"/>
        <end position="13"/>
    </location>
</feature>
<evidence type="ECO:0000256" key="7">
    <source>
        <dbReference type="ARBA" id="ARBA00022692"/>
    </source>
</evidence>
<organism evidence="17 18">
    <name type="scientific">Paramuricea clavata</name>
    <name type="common">Red gorgonian</name>
    <name type="synonym">Violescent sea-whip</name>
    <dbReference type="NCBI Taxonomy" id="317549"/>
    <lineage>
        <taxon>Eukaryota</taxon>
        <taxon>Metazoa</taxon>
        <taxon>Cnidaria</taxon>
        <taxon>Anthozoa</taxon>
        <taxon>Octocorallia</taxon>
        <taxon>Malacalcyonacea</taxon>
        <taxon>Plexauridae</taxon>
        <taxon>Paramuricea</taxon>
    </lineage>
</organism>
<dbReference type="Proteomes" id="UP001152795">
    <property type="component" value="Unassembled WGS sequence"/>
</dbReference>
<keyword evidence="9 16" id="KW-1133">Transmembrane helix</keyword>
<evidence type="ECO:0000256" key="13">
    <source>
        <dbReference type="ARBA" id="ARBA00024809"/>
    </source>
</evidence>
<evidence type="ECO:0000256" key="8">
    <source>
        <dbReference type="ARBA" id="ARBA00022782"/>
    </source>
</evidence>
<keyword evidence="8" id="KW-0221">Differentiation</keyword>
<dbReference type="EMBL" id="CACRXK020006848">
    <property type="protein sequence ID" value="CAB4010611.1"/>
    <property type="molecule type" value="Genomic_DNA"/>
</dbReference>
<feature type="transmembrane region" description="Helical" evidence="16">
    <location>
        <begin position="157"/>
        <end position="175"/>
    </location>
</feature>
<comment type="subcellular location">
    <subcellularLocation>
        <location evidence="3">Cell membrane</location>
        <topology evidence="3">Multi-pass membrane protein</topology>
    </subcellularLocation>
    <subcellularLocation>
        <location evidence="2">Cytoplasm</location>
    </subcellularLocation>
    <subcellularLocation>
        <location evidence="1">Golgi apparatus</location>
        <location evidence="1">cis-Golgi network membrane</location>
        <topology evidence="1">Multi-pass membrane protein</topology>
    </subcellularLocation>
</comment>
<evidence type="ECO:0000313" key="17">
    <source>
        <dbReference type="EMBL" id="CAB4010611.1"/>
    </source>
</evidence>
<evidence type="ECO:0000256" key="10">
    <source>
        <dbReference type="ARBA" id="ARBA00023034"/>
    </source>
</evidence>
<evidence type="ECO:0000256" key="1">
    <source>
        <dbReference type="ARBA" id="ARBA00004257"/>
    </source>
</evidence>
<evidence type="ECO:0000256" key="15">
    <source>
        <dbReference type="SAM" id="MobiDB-lite"/>
    </source>
</evidence>
<keyword evidence="18" id="KW-1185">Reference proteome</keyword>
<keyword evidence="12" id="KW-0325">Glycoprotein</keyword>
<comment type="function">
    <text evidence="13">Involved in the maintenance of the Golgi structure. May play a role in hematopoiesis.</text>
</comment>
<evidence type="ECO:0000256" key="6">
    <source>
        <dbReference type="ARBA" id="ARBA00022490"/>
    </source>
</evidence>
<evidence type="ECO:0000256" key="3">
    <source>
        <dbReference type="ARBA" id="ARBA00004651"/>
    </source>
</evidence>